<evidence type="ECO:0000256" key="1">
    <source>
        <dbReference type="SAM" id="Coils"/>
    </source>
</evidence>
<dbReference type="EMBL" id="LK391709">
    <property type="protein sequence ID" value="CDR96519.1"/>
    <property type="molecule type" value="Genomic_DNA"/>
</dbReference>
<gene>
    <name evidence="3" type="ORF">BBBOND_0304230</name>
</gene>
<dbReference type="KEGG" id="bbig:BBBOND_0304230"/>
<organism evidence="3 4">
    <name type="scientific">Babesia bigemina</name>
    <dbReference type="NCBI Taxonomy" id="5866"/>
    <lineage>
        <taxon>Eukaryota</taxon>
        <taxon>Sar</taxon>
        <taxon>Alveolata</taxon>
        <taxon>Apicomplexa</taxon>
        <taxon>Aconoidasida</taxon>
        <taxon>Piroplasmida</taxon>
        <taxon>Babesiidae</taxon>
        <taxon>Babesia</taxon>
    </lineage>
</organism>
<evidence type="ECO:0000313" key="4">
    <source>
        <dbReference type="Proteomes" id="UP000033188"/>
    </source>
</evidence>
<dbReference type="PANTHER" id="PTHR18976:SF34">
    <property type="entry name" value="LIPID-BINDING PROTEIN"/>
    <property type="match status" value="1"/>
</dbReference>
<dbReference type="VEuPathDB" id="PiroplasmaDB:BBBOND_0304230"/>
<evidence type="ECO:0000256" key="2">
    <source>
        <dbReference type="SAM" id="Phobius"/>
    </source>
</evidence>
<protein>
    <recommendedName>
        <fullName evidence="5">C3H1-type domain-containing protein</fullName>
    </recommendedName>
</protein>
<keyword evidence="1" id="KW-0175">Coiled coil</keyword>
<dbReference type="OrthoDB" id="367094at2759"/>
<name>A0A061DC53_BABBI</name>
<dbReference type="GeneID" id="24565060"/>
<dbReference type="Proteomes" id="UP000033188">
    <property type="component" value="Chromosome 3"/>
</dbReference>
<reference evidence="4" key="1">
    <citation type="journal article" date="2014" name="Nucleic Acids Res.">
        <title>The evolutionary dynamics of variant antigen genes in Babesia reveal a history of genomic innovation underlying host-parasite interaction.</title>
        <authorList>
            <person name="Jackson A.P."/>
            <person name="Otto T.D."/>
            <person name="Darby A."/>
            <person name="Ramaprasad A."/>
            <person name="Xia D."/>
            <person name="Echaide I.E."/>
            <person name="Farber M."/>
            <person name="Gahlot S."/>
            <person name="Gamble J."/>
            <person name="Gupta D."/>
            <person name="Gupta Y."/>
            <person name="Jackson L."/>
            <person name="Malandrin L."/>
            <person name="Malas T.B."/>
            <person name="Moussa E."/>
            <person name="Nair M."/>
            <person name="Reid A.J."/>
            <person name="Sanders M."/>
            <person name="Sharma J."/>
            <person name="Tracey A."/>
            <person name="Quail M.A."/>
            <person name="Weir W."/>
            <person name="Wastling J.M."/>
            <person name="Hall N."/>
            <person name="Willadsen P."/>
            <person name="Lingelbach K."/>
            <person name="Shiels B."/>
            <person name="Tait A."/>
            <person name="Berriman M."/>
            <person name="Allred D.R."/>
            <person name="Pain A."/>
        </authorList>
    </citation>
    <scope>NUCLEOTIDE SEQUENCE [LARGE SCALE GENOMIC DNA]</scope>
    <source>
        <strain evidence="4">Bond</strain>
    </source>
</reference>
<keyword evidence="2" id="KW-1133">Transmembrane helix</keyword>
<dbReference type="InterPro" id="IPR050163">
    <property type="entry name" value="Apolipoprotein_A1/A4/E"/>
</dbReference>
<dbReference type="RefSeq" id="XP_012768705.1">
    <property type="nucleotide sequence ID" value="XM_012913251.1"/>
</dbReference>
<keyword evidence="4" id="KW-1185">Reference proteome</keyword>
<keyword evidence="2" id="KW-0472">Membrane</keyword>
<feature type="transmembrane region" description="Helical" evidence="2">
    <location>
        <begin position="1661"/>
        <end position="1682"/>
    </location>
</feature>
<keyword evidence="2" id="KW-0812">Transmembrane</keyword>
<evidence type="ECO:0000313" key="3">
    <source>
        <dbReference type="EMBL" id="CDR96519.1"/>
    </source>
</evidence>
<sequence length="1723" mass="193786">MAPQFKKLTDCPENLREAIDWLIQIKNGGDGKGLENLSQALKKLIDEAIERAYTTNVSALLKALASVKSYTCCKDKVVEIEKLKNPKRLAQNIFDDLKHDCEDIKNCSKNHLDSSQQKAFDDIQSKFTQLENLQKSLNGFTDQKSCETLLTNLCSGLEKFLGFSSDSKGYTGEGIVYSDVDRLCDAVMAFLLGVLEGVKDENEVTTYDNYITPNDRKLQNVLDTLNNKIGTGRTGLVESVAAVKGWLEGYEGGVNQKNSKITMPIYELEKQIKDKISKLQEFVSKKYEDKESELAAWVNSIEELPKKSKKSYEALSHLDGNLKNKLHPHVDVINRFSESFKKTLYNDFVGLVQVCGKVDEEFNGLNEHVDNCINHPVNGLKKRIDNDIQEFQHNLSTKHPKALEESIKNAKQMLTDAKQAADEYLQKFEPQKKEQFDDKIKAIEALLDEIDKSKNTKGVSLPATESKLHGEVSALTGMISEMESQLQAGASKIGNAINVAVQGINLALRTLDEKVKEGLEKMKQQINPEVKKVISALKKGVENVANGDSEGADFRPGEHGAQDIIIEFQSKLGNDAETLYQWGRAAQNGNFKNVLAKLDKHTGSMSTNNYQAFRSFLEQLLQDLNAQEYRKSFFDALIADLKKKVDDKISEIKGSMFTAVFQRYKQETTQGIAPAVSSDEPLHSRIDKIKTTVAQFFEEGKIKGIDDKFNLGQQGPFGEYHTKMQAALSAIRKALSKITTLENIPGAVKTARQKVGEFIEEIRSRFTALNTKAEEALRYVEKAEQNLEQMLQCIYDDIKHYHRESTYYIDQFHDVFIKRSTIAQTEIKKEAFQKYVQSNTIQLTDLQQMVEKERQKIDDTITKDVSTGVKGLMGEMYFKSGRIDALTNNSEVKALSDKYMDFMKVLSDYITKDIATQLYLTKETKHKNVHYNRVDGTFKKLKEILEHLKAKKHYDHKFTRLLAELQELLAYLHPSSFAHIAMPVVAAIKGGVTGLTNQLQTAYVLVYDGEKIDWTNDEKSTQHCAKAFVTLMYTLYQQLHEVYYDGGTMWKAHRIRVKSEGDEKRLQTYFTKAGYETHHLINEKNIGWEVAILLKKGFGAHKEFNRSPNDFRTFDESVAYFTENGGLLSKLFGYLEEYNDVSHMTLRPKPRHPSSVYDALVWLTGLPHTRVRSKMLAGPIQELFENPDDKEAEGDDGLKMSLVTVGVKPVEAHPKPIVYDRVSAWLDDMCSKSYDLLICIVGPGDAATYYGCDYCNNALNLYYPADAAECFDLMCDMLGRIYSPLKFLYQQCRNSSSEFGWSDCLYGRDVALTKWHCGQHSSVEVGCQANGQPNCQSKCEPTCRPTSPLMSYLNDALPGHLPHKLSAVGCKYKCSTCSSGSRSMPCLTPLGFRAFSGSTRKGEDICSLLKEICGDDGVLTSLVSSLTCLVGGPPKTLPDIFTFYYNIIKPWMKTPANALPTNIIQNAISDKILETVGCKHDDAVKLLDSCQELCYSTSHSKHNIDNPDLKYLAGCGTPNCGAFFLTLNSTAYSTFAPKHAGNYLSWLLYSAWSLVDFIDQLKNAFCSISCYNSDCRGCLNDANCQQGKHGNKSCGCQSIVHCTGVSSVFYKCGLQFVDIQTGTRKKCFNLREALEKLLSSDLLNKFLNAIDQFLWKIREPFSYLVLTLWLLSLFYLLHIMLIRLDLLHIKSHLHSPSSHRIAAQSLLAAGRVGKLSTISYLQA</sequence>
<proteinExistence type="predicted"/>
<evidence type="ECO:0008006" key="5">
    <source>
        <dbReference type="Google" id="ProtNLM"/>
    </source>
</evidence>
<accession>A0A061DC53</accession>
<feature type="coiled-coil region" evidence="1">
    <location>
        <begin position="766"/>
        <end position="793"/>
    </location>
</feature>
<dbReference type="PANTHER" id="PTHR18976">
    <property type="entry name" value="APOLIPOPROTEIN"/>
    <property type="match status" value="1"/>
</dbReference>